<feature type="domain" description="POTRA" evidence="10">
    <location>
        <begin position="187"/>
        <end position="275"/>
    </location>
</feature>
<dbReference type="InterPro" id="IPR023707">
    <property type="entry name" value="OM_assembly_BamA"/>
</dbReference>
<feature type="domain" description="POTRA" evidence="10">
    <location>
        <begin position="39"/>
        <end position="106"/>
    </location>
</feature>
<dbReference type="Gene3D" id="3.10.20.310">
    <property type="entry name" value="membrane protein fhac"/>
    <property type="match status" value="5"/>
</dbReference>
<evidence type="ECO:0000256" key="3">
    <source>
        <dbReference type="ARBA" id="ARBA00022692"/>
    </source>
</evidence>
<name>A0A0B1Q1R1_9HYPH</name>
<dbReference type="InterPro" id="IPR034746">
    <property type="entry name" value="POTRA"/>
</dbReference>
<keyword evidence="7 8" id="KW-0998">Cell outer membrane</keyword>
<keyword evidence="3 8" id="KW-0812">Transmembrane</keyword>
<dbReference type="Pfam" id="PF01103">
    <property type="entry name" value="Omp85"/>
    <property type="match status" value="1"/>
</dbReference>
<dbReference type="PANTHER" id="PTHR12815:SF23">
    <property type="entry name" value="OUTER MEMBRANE PROTEIN ASSEMBLY FACTOR BAMA"/>
    <property type="match status" value="1"/>
</dbReference>
<dbReference type="OrthoDB" id="9803054at2"/>
<dbReference type="PROSITE" id="PS51779">
    <property type="entry name" value="POTRA"/>
    <property type="match status" value="4"/>
</dbReference>
<dbReference type="Gene3D" id="2.40.160.50">
    <property type="entry name" value="membrane protein fhac: a member of the omp85/tpsb transporter family"/>
    <property type="match status" value="1"/>
</dbReference>
<dbReference type="Proteomes" id="UP000030826">
    <property type="component" value="Unassembled WGS sequence"/>
</dbReference>
<dbReference type="PIRSF" id="PIRSF006076">
    <property type="entry name" value="OM_assembly_OMP85"/>
    <property type="match status" value="1"/>
</dbReference>
<evidence type="ECO:0000256" key="5">
    <source>
        <dbReference type="ARBA" id="ARBA00022737"/>
    </source>
</evidence>
<dbReference type="Pfam" id="PF07244">
    <property type="entry name" value="POTRA"/>
    <property type="match status" value="5"/>
</dbReference>
<dbReference type="InterPro" id="IPR000184">
    <property type="entry name" value="Bac_surfAg_D15"/>
</dbReference>
<comment type="subcellular location">
    <subcellularLocation>
        <location evidence="8">Cell outer membrane</location>
    </subcellularLocation>
    <subcellularLocation>
        <location evidence="1">Membrane</location>
    </subcellularLocation>
</comment>
<keyword evidence="2 8" id="KW-1134">Transmembrane beta strand</keyword>
<comment type="subunit">
    <text evidence="8">Part of the Bam complex.</text>
</comment>
<keyword evidence="5 8" id="KW-0677">Repeat</keyword>
<accession>A0A0B1Q1R1</accession>
<proteinExistence type="inferred from homology"/>
<dbReference type="STRING" id="370622.LA66_12800"/>
<dbReference type="GO" id="GO:0043165">
    <property type="term" value="P:Gram-negative-bacterium-type cell outer membrane assembly"/>
    <property type="evidence" value="ECO:0007669"/>
    <property type="project" value="UniProtKB-UniRule"/>
</dbReference>
<protein>
    <recommendedName>
        <fullName evidence="8 9">Outer membrane protein assembly factor BamA</fullName>
    </recommendedName>
</protein>
<evidence type="ECO:0000256" key="2">
    <source>
        <dbReference type="ARBA" id="ARBA00022452"/>
    </source>
</evidence>
<evidence type="ECO:0000256" key="7">
    <source>
        <dbReference type="ARBA" id="ARBA00023237"/>
    </source>
</evidence>
<comment type="caution">
    <text evidence="11">The sequence shown here is derived from an EMBL/GenBank/DDBJ whole genome shotgun (WGS) entry which is preliminary data.</text>
</comment>
<evidence type="ECO:0000256" key="8">
    <source>
        <dbReference type="HAMAP-Rule" id="MF_01430"/>
    </source>
</evidence>
<dbReference type="HAMAP" id="MF_01430">
    <property type="entry name" value="OM_assembly_BamA"/>
    <property type="match status" value="1"/>
</dbReference>
<dbReference type="EMBL" id="JRFJ01000003">
    <property type="protein sequence ID" value="KHJ54334.1"/>
    <property type="molecule type" value="Genomic_DNA"/>
</dbReference>
<evidence type="ECO:0000256" key="6">
    <source>
        <dbReference type="ARBA" id="ARBA00023136"/>
    </source>
</evidence>
<dbReference type="RefSeq" id="WP_039193693.1">
    <property type="nucleotide sequence ID" value="NZ_JRFJ01000003.1"/>
</dbReference>
<comment type="similarity">
    <text evidence="8">Belongs to the BamA family.</text>
</comment>
<organism evidence="11 12">
    <name type="scientific">Aureimonas altamirensis</name>
    <dbReference type="NCBI Taxonomy" id="370622"/>
    <lineage>
        <taxon>Bacteria</taxon>
        <taxon>Pseudomonadati</taxon>
        <taxon>Pseudomonadota</taxon>
        <taxon>Alphaproteobacteria</taxon>
        <taxon>Hyphomicrobiales</taxon>
        <taxon>Aurantimonadaceae</taxon>
        <taxon>Aureimonas</taxon>
    </lineage>
</organism>
<dbReference type="InterPro" id="IPR039910">
    <property type="entry name" value="D15-like"/>
</dbReference>
<evidence type="ECO:0000259" key="10">
    <source>
        <dbReference type="PROSITE" id="PS51779"/>
    </source>
</evidence>
<evidence type="ECO:0000256" key="9">
    <source>
        <dbReference type="NCBIfam" id="TIGR03303"/>
    </source>
</evidence>
<dbReference type="AlphaFoldDB" id="A0A0B1Q1R1"/>
<reference evidence="11 12" key="1">
    <citation type="submission" date="2014-09" db="EMBL/GenBank/DDBJ databases">
        <title>Isolation and characterization of Aurantimonas altamirensis ON-56566 from clinical sample following a dog bite.</title>
        <authorList>
            <person name="Eshaghi A."/>
            <person name="Li A."/>
            <person name="Shahinas D."/>
            <person name="Bahn P."/>
            <person name="Kus J.V."/>
            <person name="Patel S.N."/>
        </authorList>
    </citation>
    <scope>NUCLEOTIDE SEQUENCE [LARGE SCALE GENOMIC DNA]</scope>
    <source>
        <strain evidence="11 12">ON-56566</strain>
    </source>
</reference>
<evidence type="ECO:0000256" key="4">
    <source>
        <dbReference type="ARBA" id="ARBA00022729"/>
    </source>
</evidence>
<evidence type="ECO:0000313" key="11">
    <source>
        <dbReference type="EMBL" id="KHJ54334.1"/>
    </source>
</evidence>
<comment type="function">
    <text evidence="8">Part of the outer membrane protein assembly complex, which is involved in assembly and insertion of beta-barrel proteins into the outer membrane.</text>
</comment>
<feature type="domain" description="POTRA" evidence="10">
    <location>
        <begin position="360"/>
        <end position="433"/>
    </location>
</feature>
<evidence type="ECO:0000313" key="12">
    <source>
        <dbReference type="Proteomes" id="UP000030826"/>
    </source>
</evidence>
<gene>
    <name evidence="8" type="primary">bamA</name>
    <name evidence="11" type="ORF">LA66_12800</name>
</gene>
<dbReference type="PANTHER" id="PTHR12815">
    <property type="entry name" value="SORTING AND ASSEMBLY MACHINERY SAMM50 PROTEIN FAMILY MEMBER"/>
    <property type="match status" value="1"/>
</dbReference>
<dbReference type="InterPro" id="IPR010827">
    <property type="entry name" value="BamA/TamA_POTRA"/>
</dbReference>
<dbReference type="GO" id="GO:0051205">
    <property type="term" value="P:protein insertion into membrane"/>
    <property type="evidence" value="ECO:0007669"/>
    <property type="project" value="UniProtKB-UniRule"/>
</dbReference>
<keyword evidence="6 8" id="KW-0472">Membrane</keyword>
<sequence>MTAGSKLLNALSAAALSSTILTASTVGIQLGVMSAAHAAVVNRIEVRGTSRVDADTVRNLSQIRPGQNVTPAEMDQVVTRLFATGLFSDVRVSQSGGTMIVQVDENQIVNEVVFQGNSKVKNEQLESVVQTAPRAAYNASTAQADVDAIRSVYSRVGRSDAQVSVRTLPADGNRVNVVFEIVEGDRTRIAQINFVGNNAFGDRRLKEVISLRETGLFGFLQKSDIYDEDRLRADEETLRRFYYNRGFADFRIVSSVAELDAAKNEYFVTITVEEGERYTFGNVNIDSTVPGIDAAALQSDLETKPGNVYSAEKVEDTLVNLTNAVAAQGYAFAQVTPRGDRDFTNNTIGVEYVIDQGPRAYVERIEIRGNTKTRDYVIRREFDVSEGDAFNQVLVQRARQRLEALRFFQTVNVSTAPGSEPDRVVVVVQVVEQSTGEFSVGGGYTTGGENPGPVAEVGITERNFLGRGQFVRVSAGFGEDTRNYNLSFTEPYFLGRRLAAGFDIYRTENSSSDYDIERTGGTLRIAAPLTQKLTAQLAYNYKEERFGDDTGVGQYDAAGNIFYTTCADGDNAAAIAAAAGTPATFIGQYAPRYTNSAIINQAICDSPYTTSSVSYALTYNTLDSSTDPRDGFFIQAGQEVAGLGGDAEFLRTTGKASWFTLLNEEYDIIGQLSGGAGNVTALGDDLRVFDNFFKGQDIVRGFKYQGIGPRQLLVDAAGNVVPGSNGVAIGGENYANASAEVTFPLPLVSRDLGFRGAAFADAGSLWGTEYADQPGVVGDDFNIRASAGVGLIWASPFGPIRVNYAYPIAKEDYDRTQEFSFGFSSRF</sequence>
<evidence type="ECO:0000256" key="1">
    <source>
        <dbReference type="ARBA" id="ARBA00004370"/>
    </source>
</evidence>
<dbReference type="NCBIfam" id="TIGR03303">
    <property type="entry name" value="OM_YaeT"/>
    <property type="match status" value="1"/>
</dbReference>
<feature type="domain" description="POTRA" evidence="10">
    <location>
        <begin position="107"/>
        <end position="184"/>
    </location>
</feature>
<dbReference type="GO" id="GO:0009279">
    <property type="term" value="C:cell outer membrane"/>
    <property type="evidence" value="ECO:0007669"/>
    <property type="project" value="UniProtKB-SubCell"/>
</dbReference>
<keyword evidence="4 8" id="KW-0732">Signal</keyword>